<keyword evidence="2" id="KW-0719">Serine esterase</keyword>
<dbReference type="Pfam" id="PF07519">
    <property type="entry name" value="Tannase"/>
    <property type="match status" value="1"/>
</dbReference>
<evidence type="ECO:0000256" key="3">
    <source>
        <dbReference type="ARBA" id="ARBA00022723"/>
    </source>
</evidence>
<dbReference type="GO" id="GO:0052689">
    <property type="term" value="F:carboxylic ester hydrolase activity"/>
    <property type="evidence" value="ECO:0007669"/>
    <property type="project" value="UniProtKB-KW"/>
</dbReference>
<evidence type="ECO:0000256" key="4">
    <source>
        <dbReference type="ARBA" id="ARBA00022729"/>
    </source>
</evidence>
<gene>
    <name evidence="8" type="ORF">METZ01_LOCUS87129</name>
</gene>
<name>A0A381V1N0_9ZZZZ</name>
<evidence type="ECO:0000256" key="7">
    <source>
        <dbReference type="ARBA" id="ARBA00023157"/>
    </source>
</evidence>
<sequence length="543" mass="59434">MSRFFLLSTLGSVLFVWAPVSHSNTDLAEQCVALAETPNLSLYTAEWQPAGEAGTAHCYVKGLIAPNIHYYVQLPPPALWNGRFLNWGDGGFDGDLDYAPHRVAEGYAVANSNMGHDSGSEPGGSFAFNNRQAEIDYGYRHLHATVQAAKTVIEAYYGTAPAYSYHEGCSTGGRQGLMAAQRFPADFDGIVAGAPAAFLQRLNLEHNWAMQHMFRDNFAGALSFDTTGDGKLNSLTKANILTEVVLAHCDANDGITDGVVSDPMSCNFMPSRDLSGFMCPQDQNSDDCFTTGQIKVMEALYDGPSDSSGVSIYKGKALGSEIRWPGIVIPHEGNNHSPGVMGLTSHYVNYLFYETDPGVPTMEPTNLALKPDPTREPPEYAWWQFNFDDFTAGKGDVMRDITDADDPDLARFLIQRDGKLLIYHGWADTVIPPEPIIDYYGEVLGATFDGNTTEAEKSVRLFMVPGMAHCQGGPGPNTWDRLAPMVEWVENGTPPDSLTVTHSRNGQIDNERILCPHPQQAKYKGPENSNHPVNWVAANFTCE</sequence>
<protein>
    <recommendedName>
        <fullName evidence="9">Tannase/feruloyl esterase family alpha/beta hydrolase</fullName>
    </recommendedName>
</protein>
<dbReference type="SUPFAM" id="SSF53474">
    <property type="entry name" value="alpha/beta-Hydrolases"/>
    <property type="match status" value="1"/>
</dbReference>
<proteinExistence type="inferred from homology"/>
<dbReference type="AlphaFoldDB" id="A0A381V1N0"/>
<dbReference type="PANTHER" id="PTHR33938">
    <property type="entry name" value="FERULOYL ESTERASE B-RELATED"/>
    <property type="match status" value="1"/>
</dbReference>
<evidence type="ECO:0000313" key="8">
    <source>
        <dbReference type="EMBL" id="SVA34275.1"/>
    </source>
</evidence>
<keyword evidence="4" id="KW-0732">Signal</keyword>
<dbReference type="PANTHER" id="PTHR33938:SF15">
    <property type="entry name" value="FERULOYL ESTERASE B-RELATED"/>
    <property type="match status" value="1"/>
</dbReference>
<keyword evidence="3" id="KW-0479">Metal-binding</keyword>
<accession>A0A381V1N0</accession>
<evidence type="ECO:0008006" key="9">
    <source>
        <dbReference type="Google" id="ProtNLM"/>
    </source>
</evidence>
<evidence type="ECO:0000256" key="2">
    <source>
        <dbReference type="ARBA" id="ARBA00022487"/>
    </source>
</evidence>
<dbReference type="Gene3D" id="3.40.50.1820">
    <property type="entry name" value="alpha/beta hydrolase"/>
    <property type="match status" value="1"/>
</dbReference>
<evidence type="ECO:0000256" key="5">
    <source>
        <dbReference type="ARBA" id="ARBA00022801"/>
    </source>
</evidence>
<evidence type="ECO:0000256" key="1">
    <source>
        <dbReference type="ARBA" id="ARBA00006249"/>
    </source>
</evidence>
<evidence type="ECO:0000256" key="6">
    <source>
        <dbReference type="ARBA" id="ARBA00022837"/>
    </source>
</evidence>
<dbReference type="InterPro" id="IPR029058">
    <property type="entry name" value="AB_hydrolase_fold"/>
</dbReference>
<organism evidence="8">
    <name type="scientific">marine metagenome</name>
    <dbReference type="NCBI Taxonomy" id="408172"/>
    <lineage>
        <taxon>unclassified sequences</taxon>
        <taxon>metagenomes</taxon>
        <taxon>ecological metagenomes</taxon>
    </lineage>
</organism>
<keyword evidence="7" id="KW-1015">Disulfide bond</keyword>
<reference evidence="8" key="1">
    <citation type="submission" date="2018-05" db="EMBL/GenBank/DDBJ databases">
        <authorList>
            <person name="Lanie J.A."/>
            <person name="Ng W.-L."/>
            <person name="Kazmierczak K.M."/>
            <person name="Andrzejewski T.M."/>
            <person name="Davidsen T.M."/>
            <person name="Wayne K.J."/>
            <person name="Tettelin H."/>
            <person name="Glass J.I."/>
            <person name="Rusch D."/>
            <person name="Podicherti R."/>
            <person name="Tsui H.-C.T."/>
            <person name="Winkler M.E."/>
        </authorList>
    </citation>
    <scope>NUCLEOTIDE SEQUENCE</scope>
</reference>
<keyword evidence="5" id="KW-0378">Hydrolase</keyword>
<dbReference type="InterPro" id="IPR011118">
    <property type="entry name" value="Tannase/feruloyl_esterase"/>
</dbReference>
<comment type="similarity">
    <text evidence="1">Belongs to the tannase family.</text>
</comment>
<dbReference type="EMBL" id="UINC01007615">
    <property type="protein sequence ID" value="SVA34275.1"/>
    <property type="molecule type" value="Genomic_DNA"/>
</dbReference>
<keyword evidence="6" id="KW-0106">Calcium</keyword>
<dbReference type="GO" id="GO:0046872">
    <property type="term" value="F:metal ion binding"/>
    <property type="evidence" value="ECO:0007669"/>
    <property type="project" value="UniProtKB-KW"/>
</dbReference>